<organism evidence="5 6">
    <name type="scientific">Artemisia annua</name>
    <name type="common">Sweet wormwood</name>
    <dbReference type="NCBI Taxonomy" id="35608"/>
    <lineage>
        <taxon>Eukaryota</taxon>
        <taxon>Viridiplantae</taxon>
        <taxon>Streptophyta</taxon>
        <taxon>Embryophyta</taxon>
        <taxon>Tracheophyta</taxon>
        <taxon>Spermatophyta</taxon>
        <taxon>Magnoliopsida</taxon>
        <taxon>eudicotyledons</taxon>
        <taxon>Gunneridae</taxon>
        <taxon>Pentapetalae</taxon>
        <taxon>asterids</taxon>
        <taxon>campanulids</taxon>
        <taxon>Asterales</taxon>
        <taxon>Asteraceae</taxon>
        <taxon>Asteroideae</taxon>
        <taxon>Anthemideae</taxon>
        <taxon>Artemisiinae</taxon>
        <taxon>Artemisia</taxon>
    </lineage>
</organism>
<keyword evidence="5" id="KW-0347">Helicase</keyword>
<keyword evidence="6" id="KW-1185">Reference proteome</keyword>
<sequence>MNSLIRSSSTKLTALASLQHIIFRPILISSSQSLFPNTPQTFINSSYVNRVSSTSSFHTTPWFNVRASAVVTQSAGVAFAAETCSDEDDSVSDGLEVSKLGISQEIVNALAKKGITKLFPIQIKGGYLLGWARIGAVNRAGKEDRKLNEKNAT</sequence>
<dbReference type="GO" id="GO:0003724">
    <property type="term" value="F:RNA helicase activity"/>
    <property type="evidence" value="ECO:0007669"/>
    <property type="project" value="InterPro"/>
</dbReference>
<evidence type="ECO:0000256" key="1">
    <source>
        <dbReference type="ARBA" id="ARBA00022741"/>
    </source>
</evidence>
<keyword evidence="5" id="KW-0378">Hydrolase</keyword>
<evidence type="ECO:0000313" key="6">
    <source>
        <dbReference type="Proteomes" id="UP000245207"/>
    </source>
</evidence>
<keyword evidence="1" id="KW-0547">Nucleotide-binding</keyword>
<dbReference type="PROSITE" id="PS51195">
    <property type="entry name" value="Q_MOTIF"/>
    <property type="match status" value="1"/>
</dbReference>
<dbReference type="GO" id="GO:0005524">
    <property type="term" value="F:ATP binding"/>
    <property type="evidence" value="ECO:0007669"/>
    <property type="project" value="UniProtKB-KW"/>
</dbReference>
<dbReference type="EMBL" id="PKPP01027648">
    <property type="protein sequence ID" value="PWA27951.1"/>
    <property type="molecule type" value="Genomic_DNA"/>
</dbReference>
<protein>
    <submittedName>
        <fullName evidence="5">DNA/RNA helicase, DEAD/DEAH box type, N-terminal</fullName>
    </submittedName>
</protein>
<gene>
    <name evidence="5" type="ORF">CTI12_AA627560</name>
</gene>
<evidence type="ECO:0000313" key="5">
    <source>
        <dbReference type="EMBL" id="PWA27951.1"/>
    </source>
</evidence>
<evidence type="ECO:0000259" key="4">
    <source>
        <dbReference type="PROSITE" id="PS51195"/>
    </source>
</evidence>
<evidence type="ECO:0000256" key="2">
    <source>
        <dbReference type="ARBA" id="ARBA00022840"/>
    </source>
</evidence>
<feature type="domain" description="DEAD-box RNA helicase Q" evidence="4">
    <location>
        <begin position="95"/>
        <end position="123"/>
    </location>
</feature>
<evidence type="ECO:0000256" key="3">
    <source>
        <dbReference type="PROSITE-ProRule" id="PRU00552"/>
    </source>
</evidence>
<dbReference type="OrthoDB" id="4255at2759"/>
<accession>A0A2U1K9W6</accession>
<dbReference type="InterPro" id="IPR014014">
    <property type="entry name" value="RNA_helicase_DEAD_Q_motif"/>
</dbReference>
<dbReference type="STRING" id="35608.A0A2U1K9W6"/>
<name>A0A2U1K9W6_ARTAN</name>
<dbReference type="Proteomes" id="UP000245207">
    <property type="component" value="Unassembled WGS sequence"/>
</dbReference>
<keyword evidence="2" id="KW-0067">ATP-binding</keyword>
<reference evidence="5 6" key="1">
    <citation type="journal article" date="2018" name="Mol. Plant">
        <title>The genome of Artemisia annua provides insight into the evolution of Asteraceae family and artemisinin biosynthesis.</title>
        <authorList>
            <person name="Shen Q."/>
            <person name="Zhang L."/>
            <person name="Liao Z."/>
            <person name="Wang S."/>
            <person name="Yan T."/>
            <person name="Shi P."/>
            <person name="Liu M."/>
            <person name="Fu X."/>
            <person name="Pan Q."/>
            <person name="Wang Y."/>
            <person name="Lv Z."/>
            <person name="Lu X."/>
            <person name="Zhang F."/>
            <person name="Jiang W."/>
            <person name="Ma Y."/>
            <person name="Chen M."/>
            <person name="Hao X."/>
            <person name="Li L."/>
            <person name="Tang Y."/>
            <person name="Lv G."/>
            <person name="Zhou Y."/>
            <person name="Sun X."/>
            <person name="Brodelius P.E."/>
            <person name="Rose J.K.C."/>
            <person name="Tang K."/>
        </authorList>
    </citation>
    <scope>NUCLEOTIDE SEQUENCE [LARGE SCALE GENOMIC DNA]</scope>
    <source>
        <strain evidence="6">cv. Huhao1</strain>
        <tissue evidence="5">Leaf</tissue>
    </source>
</reference>
<feature type="short sequence motif" description="Q motif" evidence="3">
    <location>
        <begin position="95"/>
        <end position="123"/>
    </location>
</feature>
<proteinExistence type="predicted"/>
<dbReference type="AlphaFoldDB" id="A0A2U1K9W6"/>
<comment type="caution">
    <text evidence="5">The sequence shown here is derived from an EMBL/GenBank/DDBJ whole genome shotgun (WGS) entry which is preliminary data.</text>
</comment>